<gene>
    <name evidence="2" type="ORF">BJP36_42675</name>
</gene>
<dbReference type="AlphaFoldDB" id="A0A9Q9UVQ3"/>
<reference evidence="2" key="2">
    <citation type="submission" date="2022-10" db="EMBL/GenBank/DDBJ databases">
        <authorList>
            <person name="Ngo T.-E."/>
        </authorList>
    </citation>
    <scope>NUCLEOTIDE SEQUENCE</scope>
    <source>
        <strain evidence="2">JHB</strain>
    </source>
</reference>
<organism evidence="2">
    <name type="scientific">Moorena producens (strain JHB)</name>
    <dbReference type="NCBI Taxonomy" id="1454205"/>
    <lineage>
        <taxon>Bacteria</taxon>
        <taxon>Bacillati</taxon>
        <taxon>Cyanobacteriota</taxon>
        <taxon>Cyanophyceae</taxon>
        <taxon>Coleofasciculales</taxon>
        <taxon>Coleofasciculaceae</taxon>
        <taxon>Moorena</taxon>
    </lineage>
</organism>
<accession>A0A9Q9UVQ3</accession>
<reference evidence="2" key="1">
    <citation type="journal article" date="2017" name="Proc. Natl. Acad. Sci. U.S.A.">
        <title>Comparative genomics uncovers the prolific and distinctive metabolic potential of the cyanobacterial genus Moorea.</title>
        <authorList>
            <person name="Leao T."/>
            <person name="Castelao G."/>
            <person name="Korobeynikov A."/>
            <person name="Monroe E.A."/>
            <person name="Podell S."/>
            <person name="Glukhov E."/>
            <person name="Allen E.E."/>
            <person name="Gerwick W.H."/>
            <person name="Gerwick L."/>
        </authorList>
    </citation>
    <scope>NUCLEOTIDE SEQUENCE</scope>
    <source>
        <strain evidence="2">JHB</strain>
    </source>
</reference>
<dbReference type="EMBL" id="CP017708">
    <property type="protein sequence ID" value="WAN69064.1"/>
    <property type="molecule type" value="Genomic_DNA"/>
</dbReference>
<evidence type="ECO:0000256" key="1">
    <source>
        <dbReference type="SAM" id="Phobius"/>
    </source>
</evidence>
<evidence type="ECO:0000313" key="2">
    <source>
        <dbReference type="EMBL" id="WAN69064.1"/>
    </source>
</evidence>
<sequence>MNNLESFQTLLEIVLLVLTLSSESPLLGIVAAICALLYLLSDSDDSDNGEE</sequence>
<name>A0A9Q9UVQ3_MOOP1</name>
<dbReference type="Proteomes" id="UP000176944">
    <property type="component" value="Chromosome"/>
</dbReference>
<feature type="transmembrane region" description="Helical" evidence="1">
    <location>
        <begin position="13"/>
        <end position="40"/>
    </location>
</feature>
<keyword evidence="1" id="KW-0472">Membrane</keyword>
<proteinExistence type="predicted"/>
<keyword evidence="1" id="KW-1133">Transmembrane helix</keyword>
<protein>
    <submittedName>
        <fullName evidence="2">Uncharacterized protein</fullName>
    </submittedName>
</protein>
<keyword evidence="1" id="KW-0812">Transmembrane</keyword>